<dbReference type="SUPFAM" id="SSF46894">
    <property type="entry name" value="C-terminal effector domain of the bipartite response regulators"/>
    <property type="match status" value="1"/>
</dbReference>
<dbReference type="PROSITE" id="PS50005">
    <property type="entry name" value="TPR"/>
    <property type="match status" value="1"/>
</dbReference>
<dbReference type="PANTHER" id="PTHR35807:SF1">
    <property type="entry name" value="TRANSCRIPTIONAL REGULATOR REDD"/>
    <property type="match status" value="1"/>
</dbReference>
<evidence type="ECO:0000256" key="7">
    <source>
        <dbReference type="PROSITE-ProRule" id="PRU01091"/>
    </source>
</evidence>
<keyword evidence="5" id="KW-0804">Transcription</keyword>
<dbReference type="InterPro" id="IPR011990">
    <property type="entry name" value="TPR-like_helical_dom_sf"/>
</dbReference>
<evidence type="ECO:0000313" key="11">
    <source>
        <dbReference type="Proteomes" id="UP001595765"/>
    </source>
</evidence>
<proteinExistence type="inferred from homology"/>
<dbReference type="RefSeq" id="WP_386428060.1">
    <property type="nucleotide sequence ID" value="NZ_JBHSBB010000008.1"/>
</dbReference>
<dbReference type="Gene3D" id="3.40.50.300">
    <property type="entry name" value="P-loop containing nucleotide triphosphate hydrolases"/>
    <property type="match status" value="1"/>
</dbReference>
<evidence type="ECO:0000259" key="9">
    <source>
        <dbReference type="PROSITE" id="PS51755"/>
    </source>
</evidence>
<dbReference type="SMART" id="SM00862">
    <property type="entry name" value="Trans_reg_C"/>
    <property type="match status" value="1"/>
</dbReference>
<feature type="domain" description="OmpR/PhoB-type" evidence="9">
    <location>
        <begin position="1"/>
        <end position="101"/>
    </location>
</feature>
<dbReference type="InterPro" id="IPR051677">
    <property type="entry name" value="AfsR-DnrI-RedD_regulator"/>
</dbReference>
<evidence type="ECO:0000313" key="10">
    <source>
        <dbReference type="EMBL" id="MFC4031725.1"/>
    </source>
</evidence>
<evidence type="ECO:0000256" key="1">
    <source>
        <dbReference type="ARBA" id="ARBA00005820"/>
    </source>
</evidence>
<evidence type="ECO:0000256" key="8">
    <source>
        <dbReference type="SAM" id="MobiDB-lite"/>
    </source>
</evidence>
<evidence type="ECO:0000256" key="3">
    <source>
        <dbReference type="ARBA" id="ARBA00023015"/>
    </source>
</evidence>
<dbReference type="PRINTS" id="PR00364">
    <property type="entry name" value="DISEASERSIST"/>
</dbReference>
<dbReference type="PANTHER" id="PTHR35807">
    <property type="entry name" value="TRANSCRIPTIONAL REGULATOR REDD-RELATED"/>
    <property type="match status" value="1"/>
</dbReference>
<evidence type="ECO:0000256" key="2">
    <source>
        <dbReference type="ARBA" id="ARBA00023012"/>
    </source>
</evidence>
<keyword evidence="3" id="KW-0805">Transcription regulation</keyword>
<dbReference type="SMART" id="SM00028">
    <property type="entry name" value="TPR"/>
    <property type="match status" value="4"/>
</dbReference>
<dbReference type="Pfam" id="PF13424">
    <property type="entry name" value="TPR_12"/>
    <property type="match status" value="1"/>
</dbReference>
<gene>
    <name evidence="10" type="ORF">ACFO3J_09565</name>
</gene>
<reference evidence="11" key="1">
    <citation type="journal article" date="2019" name="Int. J. Syst. Evol. Microbiol.">
        <title>The Global Catalogue of Microorganisms (GCM) 10K type strain sequencing project: providing services to taxonomists for standard genome sequencing and annotation.</title>
        <authorList>
            <consortium name="The Broad Institute Genomics Platform"/>
            <consortium name="The Broad Institute Genome Sequencing Center for Infectious Disease"/>
            <person name="Wu L."/>
            <person name="Ma J."/>
        </authorList>
    </citation>
    <scope>NUCLEOTIDE SEQUENCE [LARGE SCALE GENOMIC DNA]</scope>
    <source>
        <strain evidence="11">CGMCC 4.7237</strain>
    </source>
</reference>
<keyword evidence="2" id="KW-0902">Two-component regulatory system</keyword>
<dbReference type="Gene3D" id="1.10.10.10">
    <property type="entry name" value="Winged helix-like DNA-binding domain superfamily/Winged helix DNA-binding domain"/>
    <property type="match status" value="1"/>
</dbReference>
<dbReference type="Pfam" id="PF03704">
    <property type="entry name" value="BTAD"/>
    <property type="match status" value="1"/>
</dbReference>
<sequence>MLTAVRYTVLGPVRVWRGDSELTPGPPKQQALLALLAVRAPEPVAVHEAVDLLWDEDPPDSAVNVVHRHIGGLRRLLEPGLPPRSEGAHLIRTSGGYRLAADSASLDLARFRELRASAQRAVAAGAAEEGVRLLVEALRLWQGPVTVGGMPRLRDHPVFVAVENEYVATAKEAADATPWEVSGLAEEVLAALRRVAAGRHRLDEALQARIITALAASGRQAEALELFGSVRADLAEELGMDPSPELRAAHEQVLRQSAGSYAATGDSPPPAGPDSTRTAVRPAQLPADIASFVGRQDELARSRALLEPDDQGAHAPVVIGAISGMAGVGKTTLAVRWAHMVEDRFPDGQLYVNLRGFHPAMPPLSSLEAMRDVIDALGVKPGRMPDSPDALASLYRSLFAGRRFLILLDNARDSEQVRPLLPAAGGCLAIITSRHRLDGLIVADNARFIPLGLLSRAEGVELLIRRLGEQRVTAERAAAEAIVDLCGRLPLALAIASARAVLHPTFPLASIAAELRESQGGLDAFATHDTRTDARSIFSWSYQALSPAAARLFRLLSLHAAPDIAAPAAASLAGAPLREVRRQLAELVEHHLLTEHTPGRFTCHELLRAYAAELCEGQDDERTRAATRRRMVEHYLRSAHTADALLATYRERVTLPDPPPGVFPQTFGGPFEAADWFQRERQVLLAMVEQAARHTAEGDASCWQLAATLEIFLDRHGRWQEQHHIQTTALDAARRTGDLPGQANALRALGFAACRLGAHDEARRCLSRALDLFDRLADPIGMGRTHRYSAFLANVMKDHRRALDHYRRAADCYTPIGYATGQAAILNEIGWTHLLMGEYESTLLHCEQAVTMHQEIGDQCGEAAAWDSLGYARHHLRRYEEALTGYGHAIDLYRRTGDRSLEADTLVHAGDSHHARSDPRRAEQVWRQALELYDRLDHPDAAGVRERLERLERSREDAPAR</sequence>
<dbReference type="EMBL" id="JBHSBB010000008">
    <property type="protein sequence ID" value="MFC4031725.1"/>
    <property type="molecule type" value="Genomic_DNA"/>
</dbReference>
<organism evidence="10 11">
    <name type="scientific">Streptomyces polygonati</name>
    <dbReference type="NCBI Taxonomy" id="1617087"/>
    <lineage>
        <taxon>Bacteria</taxon>
        <taxon>Bacillati</taxon>
        <taxon>Actinomycetota</taxon>
        <taxon>Actinomycetes</taxon>
        <taxon>Kitasatosporales</taxon>
        <taxon>Streptomycetaceae</taxon>
        <taxon>Streptomyces</taxon>
    </lineage>
</organism>
<name>A0ABV8HIE8_9ACTN</name>
<dbReference type="Proteomes" id="UP001595765">
    <property type="component" value="Unassembled WGS sequence"/>
</dbReference>
<dbReference type="PROSITE" id="PS51755">
    <property type="entry name" value="OMPR_PHOB"/>
    <property type="match status" value="1"/>
</dbReference>
<dbReference type="Gene3D" id="1.25.40.10">
    <property type="entry name" value="Tetratricopeptide repeat domain"/>
    <property type="match status" value="2"/>
</dbReference>
<evidence type="ECO:0000256" key="4">
    <source>
        <dbReference type="ARBA" id="ARBA00023125"/>
    </source>
</evidence>
<dbReference type="InterPro" id="IPR002182">
    <property type="entry name" value="NB-ARC"/>
</dbReference>
<dbReference type="InterPro" id="IPR005158">
    <property type="entry name" value="BTAD"/>
</dbReference>
<accession>A0ABV8HIE8</accession>
<comment type="similarity">
    <text evidence="1">Belongs to the AfsR/DnrI/RedD regulatory family.</text>
</comment>
<dbReference type="InterPro" id="IPR016032">
    <property type="entry name" value="Sig_transdc_resp-reg_C-effctor"/>
</dbReference>
<dbReference type="Pfam" id="PF00931">
    <property type="entry name" value="NB-ARC"/>
    <property type="match status" value="1"/>
</dbReference>
<feature type="DNA-binding region" description="OmpR/PhoB-type" evidence="7">
    <location>
        <begin position="1"/>
        <end position="101"/>
    </location>
</feature>
<comment type="caution">
    <text evidence="10">The sequence shown here is derived from an EMBL/GenBank/DDBJ whole genome shotgun (WGS) entry which is preliminary data.</text>
</comment>
<evidence type="ECO:0000256" key="6">
    <source>
        <dbReference type="PROSITE-ProRule" id="PRU00339"/>
    </source>
</evidence>
<protein>
    <submittedName>
        <fullName evidence="10">BTAD domain-containing putative transcriptional regulator</fullName>
    </submittedName>
</protein>
<keyword evidence="11" id="KW-1185">Reference proteome</keyword>
<dbReference type="InterPro" id="IPR001867">
    <property type="entry name" value="OmpR/PhoB-type_DNA-bd"/>
</dbReference>
<dbReference type="SUPFAM" id="SSF48452">
    <property type="entry name" value="TPR-like"/>
    <property type="match status" value="2"/>
</dbReference>
<dbReference type="SUPFAM" id="SSF52540">
    <property type="entry name" value="P-loop containing nucleoside triphosphate hydrolases"/>
    <property type="match status" value="1"/>
</dbReference>
<feature type="region of interest" description="Disordered" evidence="8">
    <location>
        <begin position="260"/>
        <end position="279"/>
    </location>
</feature>
<dbReference type="InterPro" id="IPR019734">
    <property type="entry name" value="TPR_rpt"/>
</dbReference>
<dbReference type="SMART" id="SM01043">
    <property type="entry name" value="BTAD"/>
    <property type="match status" value="1"/>
</dbReference>
<evidence type="ECO:0000256" key="5">
    <source>
        <dbReference type="ARBA" id="ARBA00023163"/>
    </source>
</evidence>
<keyword evidence="6" id="KW-0802">TPR repeat</keyword>
<feature type="repeat" description="TPR" evidence="6">
    <location>
        <begin position="863"/>
        <end position="896"/>
    </location>
</feature>
<dbReference type="InterPro" id="IPR036388">
    <property type="entry name" value="WH-like_DNA-bd_sf"/>
</dbReference>
<dbReference type="InterPro" id="IPR027417">
    <property type="entry name" value="P-loop_NTPase"/>
</dbReference>
<keyword evidence="4 7" id="KW-0238">DNA-binding</keyword>